<accession>A0A0E3UXC4</accession>
<comment type="similarity">
    <text evidence="1">Belongs to the peptidase M17 family.</text>
</comment>
<evidence type="ECO:0000313" key="8">
    <source>
        <dbReference type="Proteomes" id="UP000033109"/>
    </source>
</evidence>
<dbReference type="PROSITE" id="PS00631">
    <property type="entry name" value="CYTOSOL_AP"/>
    <property type="match status" value="1"/>
</dbReference>
<dbReference type="STRING" id="400092.PKOR_14725"/>
<dbReference type="InterPro" id="IPR000819">
    <property type="entry name" value="Peptidase_M17_C"/>
</dbReference>
<organism evidence="7 8">
    <name type="scientific">Pontibacter korlensis</name>
    <dbReference type="NCBI Taxonomy" id="400092"/>
    <lineage>
        <taxon>Bacteria</taxon>
        <taxon>Pseudomonadati</taxon>
        <taxon>Bacteroidota</taxon>
        <taxon>Cytophagia</taxon>
        <taxon>Cytophagales</taxon>
        <taxon>Hymenobacteraceae</taxon>
        <taxon>Pontibacter</taxon>
    </lineage>
</organism>
<evidence type="ECO:0000256" key="4">
    <source>
        <dbReference type="ARBA" id="ARBA00022801"/>
    </source>
</evidence>
<feature type="domain" description="Cytosol aminopeptidase" evidence="6">
    <location>
        <begin position="325"/>
        <end position="332"/>
    </location>
</feature>
<dbReference type="PRINTS" id="PR00481">
    <property type="entry name" value="LAMNOPPTDASE"/>
</dbReference>
<dbReference type="KEGG" id="pko:PKOR_14725"/>
<dbReference type="RefSeq" id="WP_046311721.1">
    <property type="nucleotide sequence ID" value="NZ_CBCSCY010000025.1"/>
</dbReference>
<dbReference type="EMBL" id="CP009621">
    <property type="protein sequence ID" value="AKD04117.1"/>
    <property type="molecule type" value="Genomic_DNA"/>
</dbReference>
<dbReference type="InterPro" id="IPR043472">
    <property type="entry name" value="Macro_dom-like"/>
</dbReference>
<dbReference type="PANTHER" id="PTHR11963">
    <property type="entry name" value="LEUCINE AMINOPEPTIDASE-RELATED"/>
    <property type="match status" value="1"/>
</dbReference>
<keyword evidence="8" id="KW-1185">Reference proteome</keyword>
<dbReference type="SUPFAM" id="SSF53187">
    <property type="entry name" value="Zn-dependent exopeptidases"/>
    <property type="match status" value="1"/>
</dbReference>
<dbReference type="Pfam" id="PF00883">
    <property type="entry name" value="Peptidase_M17"/>
    <property type="match status" value="1"/>
</dbReference>
<dbReference type="Gene3D" id="3.40.220.10">
    <property type="entry name" value="Leucine Aminopeptidase, subunit E, domain 1"/>
    <property type="match status" value="1"/>
</dbReference>
<evidence type="ECO:0000256" key="5">
    <source>
        <dbReference type="ARBA" id="ARBA00023211"/>
    </source>
</evidence>
<evidence type="ECO:0000256" key="1">
    <source>
        <dbReference type="ARBA" id="ARBA00009528"/>
    </source>
</evidence>
<keyword evidence="5" id="KW-0464">Manganese</keyword>
<dbReference type="GO" id="GO:0006508">
    <property type="term" value="P:proteolysis"/>
    <property type="evidence" value="ECO:0007669"/>
    <property type="project" value="UniProtKB-KW"/>
</dbReference>
<proteinExistence type="inferred from homology"/>
<evidence type="ECO:0000256" key="3">
    <source>
        <dbReference type="ARBA" id="ARBA00022670"/>
    </source>
</evidence>
<reference evidence="7 8" key="1">
    <citation type="journal article" date="2015" name="Sci. Rep.">
        <title>Unraveling adaptation of Pontibacter korlensis to radiation and infertility in desert through complete genome and comparative transcriptomic analysis.</title>
        <authorList>
            <person name="Dai J."/>
            <person name="Dai W."/>
            <person name="Qiu C."/>
            <person name="Yang Z."/>
            <person name="Zhang Y."/>
            <person name="Zhou M."/>
            <person name="Zhang L."/>
            <person name="Fang C."/>
            <person name="Gao Q."/>
            <person name="Yang Q."/>
            <person name="Li X."/>
            <person name="Wang Z."/>
            <person name="Wang Z."/>
            <person name="Jia Z."/>
            <person name="Chen X."/>
        </authorList>
    </citation>
    <scope>NUCLEOTIDE SEQUENCE [LARGE SCALE GENOMIC DNA]</scope>
    <source>
        <strain evidence="7 8">X14-1T</strain>
    </source>
</reference>
<dbReference type="GO" id="GO:0030145">
    <property type="term" value="F:manganese ion binding"/>
    <property type="evidence" value="ECO:0007669"/>
    <property type="project" value="InterPro"/>
</dbReference>
<evidence type="ECO:0000256" key="2">
    <source>
        <dbReference type="ARBA" id="ARBA00022438"/>
    </source>
</evidence>
<dbReference type="OrthoDB" id="9809354at2"/>
<keyword evidence="2" id="KW-0031">Aminopeptidase</keyword>
<keyword evidence="4" id="KW-0378">Hydrolase</keyword>
<dbReference type="PATRIC" id="fig|400092.3.peg.3219"/>
<dbReference type="Gene3D" id="3.40.630.10">
    <property type="entry name" value="Zn peptidases"/>
    <property type="match status" value="1"/>
</dbReference>
<protein>
    <submittedName>
        <fullName evidence="7">Peptidase M17</fullName>
    </submittedName>
</protein>
<dbReference type="AlphaFoldDB" id="A0A0E3UXC4"/>
<dbReference type="GO" id="GO:0070006">
    <property type="term" value="F:metalloaminopeptidase activity"/>
    <property type="evidence" value="ECO:0007669"/>
    <property type="project" value="InterPro"/>
</dbReference>
<dbReference type="Proteomes" id="UP000033109">
    <property type="component" value="Chromosome"/>
</dbReference>
<evidence type="ECO:0000259" key="6">
    <source>
        <dbReference type="PROSITE" id="PS00631"/>
    </source>
</evidence>
<dbReference type="HOGENOM" id="CLU_013734_6_0_10"/>
<dbReference type="InterPro" id="IPR011356">
    <property type="entry name" value="Leucine_aapep/pepB"/>
</dbReference>
<dbReference type="GO" id="GO:0005737">
    <property type="term" value="C:cytoplasm"/>
    <property type="evidence" value="ECO:0007669"/>
    <property type="project" value="InterPro"/>
</dbReference>
<keyword evidence="3" id="KW-0645">Protease</keyword>
<evidence type="ECO:0000313" key="7">
    <source>
        <dbReference type="EMBL" id="AKD04117.1"/>
    </source>
</evidence>
<gene>
    <name evidence="7" type="ORF">PKOR_14725</name>
</gene>
<dbReference type="PANTHER" id="PTHR11963:SF23">
    <property type="entry name" value="CYTOSOL AMINOPEPTIDASE"/>
    <property type="match status" value="1"/>
</dbReference>
<dbReference type="SUPFAM" id="SSF52949">
    <property type="entry name" value="Macro domain-like"/>
    <property type="match status" value="1"/>
</dbReference>
<name>A0A0E3UXC4_9BACT</name>
<sequence length="477" mass="51647">MPTQLKYDTSLAKNADFALIVNAGSVAQLSELQPEEQQYVQQQVDREAKLINLNRYTHHVYVVVAPESKTESARNEAIRQAGHALLKQLKSDKVEGISILDKTATKASLYLAEGIYLSNYTYLKHKTKDAKPSSLQTVTIADEQVTEAQVQELANVLEAVLKTRDLVNEPHSHQNATQFSEELEALGAEAGFKTEVLDEVKIQTLKMGGLLAVNQGSEEPATFTIMEWKPENAKNSKPYVLVGKGVVYDTGGLSLKPTPNSMDFMKSDMAGAAAVAGAMYAVAKNKLPLHVIALVPATDNRPGGQAVAPGDVITMFNGMTVEVLNTDAEGRLILADALCFAKKYNPELVLDFATLTGAAMRAIGKEASVAMGTAGEEIMTALKKAGENVHERIVEFPLWDEYKKQLESDVADIKNIGGADAGAITAGKFLEVFTSYPWVHFDIAGTAFLQGEDSYRGKQATGTGVRLVYNYLSALAQ</sequence>
<dbReference type="CDD" id="cd00433">
    <property type="entry name" value="Peptidase_M17"/>
    <property type="match status" value="1"/>
</dbReference>